<name>A0A6C0BEW2_9ZZZZ</name>
<accession>A0A6C0BEW2</accession>
<dbReference type="EMBL" id="MN739132">
    <property type="protein sequence ID" value="QHS90334.1"/>
    <property type="molecule type" value="Genomic_DNA"/>
</dbReference>
<evidence type="ECO:0000313" key="1">
    <source>
        <dbReference type="EMBL" id="QHS90334.1"/>
    </source>
</evidence>
<dbReference type="AlphaFoldDB" id="A0A6C0BEW2"/>
<reference evidence="1" key="1">
    <citation type="journal article" date="2020" name="Nature">
        <title>Giant virus diversity and host interactions through global metagenomics.</title>
        <authorList>
            <person name="Schulz F."/>
            <person name="Roux S."/>
            <person name="Paez-Espino D."/>
            <person name="Jungbluth S."/>
            <person name="Walsh D.A."/>
            <person name="Denef V.J."/>
            <person name="McMahon K.D."/>
            <person name="Konstantinidis K.T."/>
            <person name="Eloe-Fadrosh E.A."/>
            <person name="Kyrpides N.C."/>
            <person name="Woyke T."/>
        </authorList>
    </citation>
    <scope>NUCLEOTIDE SEQUENCE</scope>
    <source>
        <strain evidence="1">GVMAG-M-3300010160-60</strain>
    </source>
</reference>
<organism evidence="1">
    <name type="scientific">viral metagenome</name>
    <dbReference type="NCBI Taxonomy" id="1070528"/>
    <lineage>
        <taxon>unclassified sequences</taxon>
        <taxon>metagenomes</taxon>
        <taxon>organismal metagenomes</taxon>
    </lineage>
</organism>
<sequence>MTLLYQIHITDIFGTTEITKNTPIIFVKNVPKMYLTHIINNIYDVNIDKLHNDIEKSLSFIIYFIPVSQIVLNNDKNRCDLILANTKIIQTSNNFKHIGKNRWIGGFNTGLDNNFKSLGTYYGEPKYYVPVFSSIYIVPLNNNNIEYTYISSVKEYGHFMLDKYKFNLDKTKIKMIDSMGNINVYHTSNNVIKLDTNCIYEEDNYGKITQNECNATEKKLFLLENPNPWYKNIEETHKNDEIYDILDEEDNNINNKIICIVGISIIVLLLYKNIT</sequence>
<protein>
    <submittedName>
        <fullName evidence="1">Uncharacterized protein</fullName>
    </submittedName>
</protein>
<proteinExistence type="predicted"/>